<feature type="chain" id="PRO_5042546984" description="Secreted protein" evidence="1">
    <location>
        <begin position="19"/>
        <end position="118"/>
    </location>
</feature>
<organism evidence="2 3">
    <name type="scientific">Pantoea ananas</name>
    <name type="common">Erwinia uredovora</name>
    <dbReference type="NCBI Taxonomy" id="553"/>
    <lineage>
        <taxon>Bacteria</taxon>
        <taxon>Pseudomonadati</taxon>
        <taxon>Pseudomonadota</taxon>
        <taxon>Gammaproteobacteria</taxon>
        <taxon>Enterobacterales</taxon>
        <taxon>Erwiniaceae</taxon>
        <taxon>Pantoea</taxon>
    </lineage>
</organism>
<proteinExistence type="predicted"/>
<dbReference type="RefSeq" id="WP_264272073.1">
    <property type="nucleotide sequence ID" value="NZ_JANFVX010000011.1"/>
</dbReference>
<evidence type="ECO:0008006" key="4">
    <source>
        <dbReference type="Google" id="ProtNLM"/>
    </source>
</evidence>
<protein>
    <recommendedName>
        <fullName evidence="4">Secreted protein</fullName>
    </recommendedName>
</protein>
<reference evidence="2" key="1">
    <citation type="submission" date="2022-06" db="EMBL/GenBank/DDBJ databases">
        <title>Dynamics of rice microbiomes reveals core vertical transmitted seed endophytes.</title>
        <authorList>
            <person name="Liao K."/>
            <person name="Zhang X."/>
        </authorList>
    </citation>
    <scope>NUCLEOTIDE SEQUENCE</scope>
    <source>
        <strain evidence="2">JT1-17</strain>
    </source>
</reference>
<gene>
    <name evidence="2" type="ORF">NB703_003074</name>
</gene>
<feature type="signal peptide" evidence="1">
    <location>
        <begin position="1"/>
        <end position="18"/>
    </location>
</feature>
<keyword evidence="1" id="KW-0732">Signal</keyword>
<dbReference type="EMBL" id="JANFVX010000011">
    <property type="protein sequence ID" value="MCW0344981.1"/>
    <property type="molecule type" value="Genomic_DNA"/>
</dbReference>
<evidence type="ECO:0000256" key="1">
    <source>
        <dbReference type="SAM" id="SignalP"/>
    </source>
</evidence>
<evidence type="ECO:0000313" key="3">
    <source>
        <dbReference type="Proteomes" id="UP001208888"/>
    </source>
</evidence>
<name>A0AAJ1FSA6_PANAN</name>
<sequence>MKRIVLVVFSVLTFAAIANDDQPRPLMQCGPFTLSSSNDGFMHINNVRPETQKFRFLGEQGDYKNLSYQWMVQRGDAPGWYGMDYIKRNGKAILNVEAIRSNMDQPRVFGTYDCVKLK</sequence>
<accession>A0AAJ1FSA6</accession>
<comment type="caution">
    <text evidence="2">The sequence shown here is derived from an EMBL/GenBank/DDBJ whole genome shotgun (WGS) entry which is preliminary data.</text>
</comment>
<evidence type="ECO:0000313" key="2">
    <source>
        <dbReference type="EMBL" id="MCW0344981.1"/>
    </source>
</evidence>
<dbReference type="AlphaFoldDB" id="A0AAJ1FSA6"/>
<dbReference type="Proteomes" id="UP001208888">
    <property type="component" value="Unassembled WGS sequence"/>
</dbReference>